<dbReference type="InterPro" id="IPR011256">
    <property type="entry name" value="Reg_factor_effector_dom_sf"/>
</dbReference>
<name>A0A6B3LNF5_9BACT</name>
<accession>A0A6B3LNF5</accession>
<protein>
    <submittedName>
        <fullName evidence="2">GyrI-like domain-containing protein</fullName>
    </submittedName>
</protein>
<evidence type="ECO:0000313" key="3">
    <source>
        <dbReference type="Proteomes" id="UP000474777"/>
    </source>
</evidence>
<dbReference type="Proteomes" id="UP000474777">
    <property type="component" value="Unassembled WGS sequence"/>
</dbReference>
<reference evidence="2 3" key="1">
    <citation type="submission" date="2020-02" db="EMBL/GenBank/DDBJ databases">
        <authorList>
            <person name="Kim M.K."/>
        </authorList>
    </citation>
    <scope>NUCLEOTIDE SEQUENCE [LARGE SCALE GENOMIC DNA]</scope>
    <source>
        <strain evidence="2 3">BT327</strain>
    </source>
</reference>
<feature type="domain" description="AraC effector-binding" evidence="1">
    <location>
        <begin position="2"/>
        <end position="160"/>
    </location>
</feature>
<dbReference type="EMBL" id="JAAGWD010000001">
    <property type="protein sequence ID" value="NEM96595.1"/>
    <property type="molecule type" value="Genomic_DNA"/>
</dbReference>
<organism evidence="2 3">
    <name type="scientific">Pontibacter burrus</name>
    <dbReference type="NCBI Taxonomy" id="2704466"/>
    <lineage>
        <taxon>Bacteria</taxon>
        <taxon>Pseudomonadati</taxon>
        <taxon>Bacteroidota</taxon>
        <taxon>Cytophagia</taxon>
        <taxon>Cytophagales</taxon>
        <taxon>Hymenobacteraceae</taxon>
        <taxon>Pontibacter</taxon>
    </lineage>
</organism>
<dbReference type="InterPro" id="IPR050908">
    <property type="entry name" value="SmbC-like"/>
</dbReference>
<dbReference type="RefSeq" id="WP_163912055.1">
    <property type="nucleotide sequence ID" value="NZ_JAAGWD010000001.1"/>
</dbReference>
<dbReference type="SMART" id="SM00871">
    <property type="entry name" value="AraC_E_bind"/>
    <property type="match status" value="1"/>
</dbReference>
<dbReference type="PANTHER" id="PTHR40055:SF1">
    <property type="entry name" value="TRANSCRIPTIONAL REGULATOR YGIV-RELATED"/>
    <property type="match status" value="1"/>
</dbReference>
<dbReference type="AlphaFoldDB" id="A0A6B3LNF5"/>
<dbReference type="PANTHER" id="PTHR40055">
    <property type="entry name" value="TRANSCRIPTIONAL REGULATOR YGIV-RELATED"/>
    <property type="match status" value="1"/>
</dbReference>
<gene>
    <name evidence="2" type="ORF">GXP69_02705</name>
</gene>
<dbReference type="Pfam" id="PF06445">
    <property type="entry name" value="GyrI-like"/>
    <property type="match status" value="1"/>
</dbReference>
<comment type="caution">
    <text evidence="2">The sequence shown here is derived from an EMBL/GenBank/DDBJ whole genome shotgun (WGS) entry which is preliminary data.</text>
</comment>
<dbReference type="InterPro" id="IPR029442">
    <property type="entry name" value="GyrI-like"/>
</dbReference>
<sequence length="162" mass="18291">MWEPTIRTIGAKKLAGLRAETTLATDNPAALWQEFMPRRKELTTIVGNELYAVQVYDAGFVKGKFTADSIFQKWAAVEVSGSGELPDGMEQLIVPAGDYAVFIHKGPASDFVKTANYIYRQWLPNSNYLLDDRPHLQVMCEKYLGHTNPDSEEEVWVPVKLR</sequence>
<evidence type="ECO:0000259" key="1">
    <source>
        <dbReference type="SMART" id="SM00871"/>
    </source>
</evidence>
<dbReference type="SUPFAM" id="SSF55136">
    <property type="entry name" value="Probable bacterial effector-binding domain"/>
    <property type="match status" value="1"/>
</dbReference>
<proteinExistence type="predicted"/>
<keyword evidence="3" id="KW-1185">Reference proteome</keyword>
<dbReference type="Gene3D" id="3.20.80.10">
    <property type="entry name" value="Regulatory factor, effector binding domain"/>
    <property type="match status" value="1"/>
</dbReference>
<evidence type="ECO:0000313" key="2">
    <source>
        <dbReference type="EMBL" id="NEM96595.1"/>
    </source>
</evidence>
<dbReference type="InterPro" id="IPR010499">
    <property type="entry name" value="AraC_E-bd"/>
</dbReference>